<organism evidence="2 3">
    <name type="scientific">Alienimonas chondri</name>
    <dbReference type="NCBI Taxonomy" id="2681879"/>
    <lineage>
        <taxon>Bacteria</taxon>
        <taxon>Pseudomonadati</taxon>
        <taxon>Planctomycetota</taxon>
        <taxon>Planctomycetia</taxon>
        <taxon>Planctomycetales</taxon>
        <taxon>Planctomycetaceae</taxon>
        <taxon>Alienimonas</taxon>
    </lineage>
</organism>
<dbReference type="EMBL" id="WTPX01000067">
    <property type="protein sequence ID" value="NNJ26215.1"/>
    <property type="molecule type" value="Genomic_DNA"/>
</dbReference>
<dbReference type="SUPFAM" id="SSF52799">
    <property type="entry name" value="(Phosphotyrosine protein) phosphatases II"/>
    <property type="match status" value="1"/>
</dbReference>
<keyword evidence="3" id="KW-1185">Reference proteome</keyword>
<proteinExistence type="predicted"/>
<dbReference type="InterPro" id="IPR016130">
    <property type="entry name" value="Tyr_Pase_AS"/>
</dbReference>
<dbReference type="PROSITE" id="PS50056">
    <property type="entry name" value="TYR_PHOSPHATASE_2"/>
    <property type="match status" value="1"/>
</dbReference>
<evidence type="ECO:0000313" key="3">
    <source>
        <dbReference type="Proteomes" id="UP000609651"/>
    </source>
</evidence>
<evidence type="ECO:0000313" key="2">
    <source>
        <dbReference type="EMBL" id="NNJ26215.1"/>
    </source>
</evidence>
<dbReference type="Gene3D" id="3.90.190.10">
    <property type="entry name" value="Protein tyrosine phosphatase superfamily"/>
    <property type="match status" value="1"/>
</dbReference>
<evidence type="ECO:0000259" key="1">
    <source>
        <dbReference type="PROSITE" id="PS50056"/>
    </source>
</evidence>
<dbReference type="CDD" id="cd14494">
    <property type="entry name" value="PTP_DSP_cys"/>
    <property type="match status" value="1"/>
</dbReference>
<gene>
    <name evidence="2" type="ORF">LzC2_22960</name>
</gene>
<dbReference type="Pfam" id="PF22785">
    <property type="entry name" value="Tc-R-P"/>
    <property type="match status" value="1"/>
</dbReference>
<protein>
    <recommendedName>
        <fullName evidence="1">Tyrosine specific protein phosphatases domain-containing protein</fullName>
    </recommendedName>
</protein>
<dbReference type="InterPro" id="IPR000387">
    <property type="entry name" value="Tyr_Pase_dom"/>
</dbReference>
<sequence>METTERGRGGRPFEPYAPRLQELAAERQVVLERLSLPMPDASAPPAAALEKALEIIETGLREETPSYLHCWGGHGRTGTVVACHLIRQGLTAQQAIDALLGFRADLPRNQYPFEGNQERFVRSWAAGRR</sequence>
<accession>A0ABX1VDN8</accession>
<dbReference type="PROSITE" id="PS00383">
    <property type="entry name" value="TYR_PHOSPHATASE_1"/>
    <property type="match status" value="1"/>
</dbReference>
<comment type="caution">
    <text evidence="2">The sequence shown here is derived from an EMBL/GenBank/DDBJ whole genome shotgun (WGS) entry which is preliminary data.</text>
</comment>
<reference evidence="2 3" key="1">
    <citation type="journal article" date="2020" name="Syst. Appl. Microbiol.">
        <title>Alienimonas chondri sp. nov., a novel planctomycete isolated from the biofilm of the red alga Chondrus crispus.</title>
        <authorList>
            <person name="Vitorino I."/>
            <person name="Albuquerque L."/>
            <person name="Wiegand S."/>
            <person name="Kallscheuer N."/>
            <person name="da Costa M.S."/>
            <person name="Lobo-da-Cunha A."/>
            <person name="Jogler C."/>
            <person name="Lage O.M."/>
        </authorList>
    </citation>
    <scope>NUCLEOTIDE SEQUENCE [LARGE SCALE GENOMIC DNA]</scope>
    <source>
        <strain evidence="2 3">LzC2</strain>
    </source>
</reference>
<dbReference type="InterPro" id="IPR029021">
    <property type="entry name" value="Prot-tyrosine_phosphatase-like"/>
</dbReference>
<dbReference type="InterPro" id="IPR050561">
    <property type="entry name" value="PTP"/>
</dbReference>
<feature type="domain" description="Tyrosine specific protein phosphatases" evidence="1">
    <location>
        <begin position="50"/>
        <end position="114"/>
    </location>
</feature>
<dbReference type="Proteomes" id="UP000609651">
    <property type="component" value="Unassembled WGS sequence"/>
</dbReference>
<name>A0ABX1VDN8_9PLAN</name>
<dbReference type="PANTHER" id="PTHR23339">
    <property type="entry name" value="TYROSINE SPECIFIC PROTEIN PHOSPHATASE AND DUAL SPECIFICITY PROTEIN PHOSPHATASE"/>
    <property type="match status" value="1"/>
</dbReference>